<evidence type="ECO:0000313" key="1">
    <source>
        <dbReference type="EMBL" id="VAV89240.1"/>
    </source>
</evidence>
<accession>A0A3B0R7R3</accession>
<dbReference type="AlphaFoldDB" id="A0A3B0R7R3"/>
<sequence>MAVMLIDEPHIYIDADACPVRDEVYKVADRHSVPVIVVSNSYMRVPQSSLITQQVVSDKFDAADDYIAERAGPSSVVITADILLAERCLKKDAIVIGPNGKAFDKQSIGGIVATRAIMNDLRAGAVGENIGGPPPFGPKDRSRFLQSLHEALVRMCQER</sequence>
<protein>
    <submittedName>
        <fullName evidence="1">Uncharacterized protein</fullName>
    </submittedName>
</protein>
<dbReference type="CDD" id="cd18720">
    <property type="entry name" value="PIN_YqxD-like"/>
    <property type="match status" value="1"/>
</dbReference>
<organism evidence="1">
    <name type="scientific">hydrothermal vent metagenome</name>
    <dbReference type="NCBI Taxonomy" id="652676"/>
    <lineage>
        <taxon>unclassified sequences</taxon>
        <taxon>metagenomes</taxon>
        <taxon>ecological metagenomes</taxon>
    </lineage>
</organism>
<reference evidence="1" key="1">
    <citation type="submission" date="2018-06" db="EMBL/GenBank/DDBJ databases">
        <authorList>
            <person name="Zhirakovskaya E."/>
        </authorList>
    </citation>
    <scope>NUCLEOTIDE SEQUENCE</scope>
</reference>
<dbReference type="NCBIfam" id="NF001095">
    <property type="entry name" value="PRK00124.1"/>
    <property type="match status" value="1"/>
</dbReference>
<gene>
    <name evidence="1" type="ORF">MNBD_ALPHA06-414</name>
</gene>
<dbReference type="HAMAP" id="MF_00489">
    <property type="entry name" value="UPF0178"/>
    <property type="match status" value="1"/>
</dbReference>
<dbReference type="PANTHER" id="PTHR35146:SF1">
    <property type="entry name" value="UPF0178 PROTEIN YAII"/>
    <property type="match status" value="1"/>
</dbReference>
<dbReference type="InterPro" id="IPR003791">
    <property type="entry name" value="UPF0178"/>
</dbReference>
<name>A0A3B0R7R3_9ZZZZ</name>
<dbReference type="Pfam" id="PF02639">
    <property type="entry name" value="DUF188"/>
    <property type="match status" value="1"/>
</dbReference>
<dbReference type="PANTHER" id="PTHR35146">
    <property type="entry name" value="UPF0178 PROTEIN YAII"/>
    <property type="match status" value="1"/>
</dbReference>
<proteinExistence type="inferred from homology"/>
<dbReference type="EMBL" id="UOEE01000086">
    <property type="protein sequence ID" value="VAV89240.1"/>
    <property type="molecule type" value="Genomic_DNA"/>
</dbReference>